<dbReference type="InterPro" id="IPR025668">
    <property type="entry name" value="Tnp_DDE_dom"/>
</dbReference>
<name>A0ABS6YKR4_9ACTN</name>
<dbReference type="Pfam" id="PF13586">
    <property type="entry name" value="DDE_Tnp_1_2"/>
    <property type="match status" value="1"/>
</dbReference>
<dbReference type="PANTHER" id="PTHR30007">
    <property type="entry name" value="PHP DOMAIN PROTEIN"/>
    <property type="match status" value="1"/>
</dbReference>
<gene>
    <name evidence="3" type="ORF">GKQ77_10605</name>
</gene>
<accession>A0ABS6YKR4</accession>
<dbReference type="EMBL" id="WMBF01000079">
    <property type="protein sequence ID" value="MBW5422015.1"/>
    <property type="molecule type" value="Genomic_DNA"/>
</dbReference>
<dbReference type="Proteomes" id="UP001197114">
    <property type="component" value="Unassembled WGS sequence"/>
</dbReference>
<feature type="region of interest" description="Disordered" evidence="1">
    <location>
        <begin position="1"/>
        <end position="60"/>
    </location>
</feature>
<sequence length="135" mass="15343">MDQVRGLAPDPRPVAARGQVPDGHLPQRGGHGPRLPVGRGIRHRRQAQNSSSAPAARRPHPELAIVWADSAYRGPFTEWARSELKLTIKTVSKPKEAKGCIVQPRRWIVERSWGWVMHTRRLVRDHERLPKAPKR</sequence>
<organism evidence="3 4">
    <name type="scientific">Streptomyces anatolicus</name>
    <dbReference type="NCBI Taxonomy" id="2675858"/>
    <lineage>
        <taxon>Bacteria</taxon>
        <taxon>Bacillati</taxon>
        <taxon>Actinomycetota</taxon>
        <taxon>Actinomycetes</taxon>
        <taxon>Kitasatosporales</taxon>
        <taxon>Streptomycetaceae</taxon>
        <taxon>Streptomyces</taxon>
    </lineage>
</organism>
<proteinExistence type="predicted"/>
<evidence type="ECO:0000313" key="4">
    <source>
        <dbReference type="Proteomes" id="UP001197114"/>
    </source>
</evidence>
<keyword evidence="4" id="KW-1185">Reference proteome</keyword>
<dbReference type="PANTHER" id="PTHR30007:SF0">
    <property type="entry name" value="TRANSPOSASE"/>
    <property type="match status" value="1"/>
</dbReference>
<evidence type="ECO:0000256" key="1">
    <source>
        <dbReference type="SAM" id="MobiDB-lite"/>
    </source>
</evidence>
<evidence type="ECO:0000313" key="3">
    <source>
        <dbReference type="EMBL" id="MBW5422015.1"/>
    </source>
</evidence>
<evidence type="ECO:0000259" key="2">
    <source>
        <dbReference type="Pfam" id="PF13586"/>
    </source>
</evidence>
<comment type="caution">
    <text evidence="3">The sequence shown here is derived from an EMBL/GenBank/DDBJ whole genome shotgun (WGS) entry which is preliminary data.</text>
</comment>
<feature type="domain" description="Transposase DDE" evidence="2">
    <location>
        <begin position="66"/>
        <end position="131"/>
    </location>
</feature>
<reference evidence="3 4" key="1">
    <citation type="submission" date="2019-11" db="EMBL/GenBank/DDBJ databases">
        <authorList>
            <person name="Ay H."/>
        </authorList>
    </citation>
    <scope>NUCLEOTIDE SEQUENCE [LARGE SCALE GENOMIC DNA]</scope>
    <source>
        <strain evidence="3 4">BG9H</strain>
    </source>
</reference>
<protein>
    <submittedName>
        <fullName evidence="3">Transposase</fullName>
    </submittedName>
</protein>